<accession>A0A7W7S6E1</accession>
<sequence>MIPFYGTPGGDHLQAKITRSAAVEALQALRLELHVHRIYPAMSYDEGVPRLVIPTGLTVWTDPAGTTYCWGKQFQEEPAEHAAVEELQRVALQLAQQLYAGPKPVTATS</sequence>
<dbReference type="AlphaFoldDB" id="A0A7W7S6E1"/>
<gene>
    <name evidence="1" type="ORF">FHR32_008723</name>
</gene>
<dbReference type="EMBL" id="JACHJU010000008">
    <property type="protein sequence ID" value="MBB4944317.1"/>
    <property type="molecule type" value="Genomic_DNA"/>
</dbReference>
<name>A0A7W7S6E1_9ACTN</name>
<keyword evidence="2" id="KW-1185">Reference proteome</keyword>
<evidence type="ECO:0000313" key="1">
    <source>
        <dbReference type="EMBL" id="MBB4944317.1"/>
    </source>
</evidence>
<comment type="caution">
    <text evidence="1">The sequence shown here is derived from an EMBL/GenBank/DDBJ whole genome shotgun (WGS) entry which is preliminary data.</text>
</comment>
<dbReference type="Proteomes" id="UP000534286">
    <property type="component" value="Unassembled WGS sequence"/>
</dbReference>
<protein>
    <submittedName>
        <fullName evidence="1">Uncharacterized protein</fullName>
    </submittedName>
</protein>
<organism evidence="1 2">
    <name type="scientific">Streptosporangium album</name>
    <dbReference type="NCBI Taxonomy" id="47479"/>
    <lineage>
        <taxon>Bacteria</taxon>
        <taxon>Bacillati</taxon>
        <taxon>Actinomycetota</taxon>
        <taxon>Actinomycetes</taxon>
        <taxon>Streptosporangiales</taxon>
        <taxon>Streptosporangiaceae</taxon>
        <taxon>Streptosporangium</taxon>
    </lineage>
</organism>
<dbReference type="RefSeq" id="WP_184760152.1">
    <property type="nucleotide sequence ID" value="NZ_BAABEK010000133.1"/>
</dbReference>
<reference evidence="1 2" key="1">
    <citation type="submission" date="2020-08" db="EMBL/GenBank/DDBJ databases">
        <title>Sequencing the genomes of 1000 actinobacteria strains.</title>
        <authorList>
            <person name="Klenk H.-P."/>
        </authorList>
    </citation>
    <scope>NUCLEOTIDE SEQUENCE [LARGE SCALE GENOMIC DNA]</scope>
    <source>
        <strain evidence="1 2">DSM 43023</strain>
    </source>
</reference>
<evidence type="ECO:0000313" key="2">
    <source>
        <dbReference type="Proteomes" id="UP000534286"/>
    </source>
</evidence>
<proteinExistence type="predicted"/>